<evidence type="ECO:0000256" key="14">
    <source>
        <dbReference type="ARBA" id="ARBA00048988"/>
    </source>
</evidence>
<dbReference type="Proteomes" id="UP000228996">
    <property type="component" value="Unassembled WGS sequence"/>
</dbReference>
<dbReference type="CDD" id="cd17992">
    <property type="entry name" value="DEXHc_RecG"/>
    <property type="match status" value="1"/>
</dbReference>
<dbReference type="Gene3D" id="3.40.50.300">
    <property type="entry name" value="P-loop containing nucleotide triphosphate hydrolases"/>
    <property type="match status" value="2"/>
</dbReference>
<dbReference type="GO" id="GO:0006310">
    <property type="term" value="P:DNA recombination"/>
    <property type="evidence" value="ECO:0007669"/>
    <property type="project" value="UniProtKB-UniRule"/>
</dbReference>
<dbReference type="InterPro" id="IPR004609">
    <property type="entry name" value="ATP-dep_DNA_helicase_RecG"/>
</dbReference>
<evidence type="ECO:0000256" key="1">
    <source>
        <dbReference type="ARBA" id="ARBA00007504"/>
    </source>
</evidence>
<evidence type="ECO:0000256" key="6">
    <source>
        <dbReference type="ARBA" id="ARBA00022806"/>
    </source>
</evidence>
<protein>
    <recommendedName>
        <fullName evidence="2 15">ATP-dependent DNA helicase RecG</fullName>
        <ecNumber evidence="13 15">5.6.2.4</ecNumber>
    </recommendedName>
</protein>
<evidence type="ECO:0000256" key="13">
    <source>
        <dbReference type="ARBA" id="ARBA00034808"/>
    </source>
</evidence>
<evidence type="ECO:0000256" key="9">
    <source>
        <dbReference type="ARBA" id="ARBA00023172"/>
    </source>
</evidence>
<keyword evidence="8" id="KW-0238">DNA-binding</keyword>
<accession>A0A2M6XD72</accession>
<dbReference type="InterPro" id="IPR045562">
    <property type="entry name" value="RecG_dom3_C"/>
</dbReference>
<keyword evidence="5 15" id="KW-0378">Hydrolase</keyword>
<dbReference type="InterPro" id="IPR027417">
    <property type="entry name" value="P-loop_NTPase"/>
</dbReference>
<dbReference type="GO" id="GO:0043138">
    <property type="term" value="F:3'-5' DNA helicase activity"/>
    <property type="evidence" value="ECO:0007669"/>
    <property type="project" value="UniProtKB-EC"/>
</dbReference>
<dbReference type="SUPFAM" id="SSF52540">
    <property type="entry name" value="P-loop containing nucleoside triphosphate hydrolases"/>
    <property type="match status" value="2"/>
</dbReference>
<dbReference type="NCBIfam" id="NF008165">
    <property type="entry name" value="PRK10917.1-3"/>
    <property type="match status" value="1"/>
</dbReference>
<evidence type="ECO:0000259" key="16">
    <source>
        <dbReference type="PROSITE" id="PS51192"/>
    </source>
</evidence>
<keyword evidence="6 15" id="KW-0347">Helicase</keyword>
<name>A0A2M6XD72_9BACT</name>
<dbReference type="Pfam" id="PF00271">
    <property type="entry name" value="Helicase_C"/>
    <property type="match status" value="1"/>
</dbReference>
<dbReference type="PANTHER" id="PTHR47964">
    <property type="entry name" value="ATP-DEPENDENT DNA HELICASE HOMOLOG RECG, CHLOROPLASTIC"/>
    <property type="match status" value="1"/>
</dbReference>
<dbReference type="EC" id="5.6.2.4" evidence="13 15"/>
<dbReference type="PROSITE" id="PS51194">
    <property type="entry name" value="HELICASE_CTER"/>
    <property type="match status" value="1"/>
</dbReference>
<organism evidence="18 19">
    <name type="scientific">Candidatus Shapirobacteria bacterium CG08_land_8_20_14_0_20_39_18</name>
    <dbReference type="NCBI Taxonomy" id="1974883"/>
    <lineage>
        <taxon>Bacteria</taxon>
        <taxon>Candidatus Shapironibacteriota</taxon>
    </lineage>
</organism>
<dbReference type="InterPro" id="IPR047112">
    <property type="entry name" value="RecG/Mfd"/>
</dbReference>
<evidence type="ECO:0000256" key="10">
    <source>
        <dbReference type="ARBA" id="ARBA00023204"/>
    </source>
</evidence>
<dbReference type="GO" id="GO:0005524">
    <property type="term" value="F:ATP binding"/>
    <property type="evidence" value="ECO:0007669"/>
    <property type="project" value="UniProtKB-KW"/>
</dbReference>
<gene>
    <name evidence="18" type="ORF">COT44_02250</name>
</gene>
<dbReference type="GO" id="GO:0016887">
    <property type="term" value="F:ATP hydrolysis activity"/>
    <property type="evidence" value="ECO:0007669"/>
    <property type="project" value="RHEA"/>
</dbReference>
<evidence type="ECO:0000259" key="17">
    <source>
        <dbReference type="PROSITE" id="PS51194"/>
    </source>
</evidence>
<keyword evidence="10 15" id="KW-0234">DNA repair</keyword>
<comment type="catalytic activity">
    <reaction evidence="12 15">
        <text>Couples ATP hydrolysis with the unwinding of duplex DNA by translocating in the 3'-5' direction.</text>
        <dbReference type="EC" id="5.6.2.4"/>
    </reaction>
</comment>
<dbReference type="Pfam" id="PF19833">
    <property type="entry name" value="RecG_dom3_C"/>
    <property type="match status" value="1"/>
</dbReference>
<proteinExistence type="inferred from homology"/>
<evidence type="ECO:0000256" key="5">
    <source>
        <dbReference type="ARBA" id="ARBA00022801"/>
    </source>
</evidence>
<feature type="domain" description="Helicase C-terminal" evidence="17">
    <location>
        <begin position="464"/>
        <end position="619"/>
    </location>
</feature>
<dbReference type="EMBL" id="PEYO01000013">
    <property type="protein sequence ID" value="PIU03596.1"/>
    <property type="molecule type" value="Genomic_DNA"/>
</dbReference>
<dbReference type="AlphaFoldDB" id="A0A2M6XD72"/>
<reference evidence="19" key="1">
    <citation type="submission" date="2017-09" db="EMBL/GenBank/DDBJ databases">
        <title>Depth-based differentiation of microbial function through sediment-hosted aquifers and enrichment of novel symbionts in the deep terrestrial subsurface.</title>
        <authorList>
            <person name="Probst A.J."/>
            <person name="Ladd B."/>
            <person name="Jarett J.K."/>
            <person name="Geller-Mcgrath D.E."/>
            <person name="Sieber C.M.K."/>
            <person name="Emerson J.B."/>
            <person name="Anantharaman K."/>
            <person name="Thomas B.C."/>
            <person name="Malmstrom R."/>
            <person name="Stieglmeier M."/>
            <person name="Klingl A."/>
            <person name="Woyke T."/>
            <person name="Ryan C.M."/>
            <person name="Banfield J.F."/>
        </authorList>
    </citation>
    <scope>NUCLEOTIDE SEQUENCE [LARGE SCALE GENOMIC DNA]</scope>
</reference>
<evidence type="ECO:0000256" key="3">
    <source>
        <dbReference type="ARBA" id="ARBA00022741"/>
    </source>
</evidence>
<feature type="domain" description="Helicase ATP-binding" evidence="16">
    <location>
        <begin position="283"/>
        <end position="438"/>
    </location>
</feature>
<evidence type="ECO:0000256" key="8">
    <source>
        <dbReference type="ARBA" id="ARBA00023125"/>
    </source>
</evidence>
<keyword evidence="11" id="KW-0413">Isomerase</keyword>
<dbReference type="Pfam" id="PF17191">
    <property type="entry name" value="RecG_wedge"/>
    <property type="match status" value="1"/>
</dbReference>
<dbReference type="NCBIfam" id="TIGR00643">
    <property type="entry name" value="recG"/>
    <property type="match status" value="1"/>
</dbReference>
<evidence type="ECO:0000313" key="19">
    <source>
        <dbReference type="Proteomes" id="UP000228996"/>
    </source>
</evidence>
<dbReference type="SMART" id="SM00487">
    <property type="entry name" value="DEXDc"/>
    <property type="match status" value="1"/>
</dbReference>
<dbReference type="Pfam" id="PF00270">
    <property type="entry name" value="DEAD"/>
    <property type="match status" value="1"/>
</dbReference>
<keyword evidence="7 15" id="KW-0067">ATP-binding</keyword>
<evidence type="ECO:0000256" key="11">
    <source>
        <dbReference type="ARBA" id="ARBA00023235"/>
    </source>
</evidence>
<evidence type="ECO:0000256" key="7">
    <source>
        <dbReference type="ARBA" id="ARBA00022840"/>
    </source>
</evidence>
<evidence type="ECO:0000256" key="4">
    <source>
        <dbReference type="ARBA" id="ARBA00022763"/>
    </source>
</evidence>
<comment type="function">
    <text evidence="15">Plays a critical role in recombination and DNA repair. Helps process Holliday junction intermediates to mature products by catalyzing branch migration. Has replication fork regression activity, unwinds stalled or blocked replication forks to make a HJ that can be resolved. Has a DNA unwinding activity characteristic of a DNA helicase with 3'-5' polarity.</text>
</comment>
<dbReference type="CDD" id="cd04488">
    <property type="entry name" value="RecG_wedge_OBF"/>
    <property type="match status" value="1"/>
</dbReference>
<dbReference type="GO" id="GO:0003677">
    <property type="term" value="F:DNA binding"/>
    <property type="evidence" value="ECO:0007669"/>
    <property type="project" value="UniProtKB-KW"/>
</dbReference>
<dbReference type="InterPro" id="IPR011545">
    <property type="entry name" value="DEAD/DEAH_box_helicase_dom"/>
</dbReference>
<comment type="catalytic activity">
    <reaction evidence="14 15">
        <text>ATP + H2O = ADP + phosphate + H(+)</text>
        <dbReference type="Rhea" id="RHEA:13065"/>
        <dbReference type="ChEBI" id="CHEBI:15377"/>
        <dbReference type="ChEBI" id="CHEBI:15378"/>
        <dbReference type="ChEBI" id="CHEBI:30616"/>
        <dbReference type="ChEBI" id="CHEBI:43474"/>
        <dbReference type="ChEBI" id="CHEBI:456216"/>
        <dbReference type="EC" id="5.6.2.4"/>
    </reaction>
</comment>
<evidence type="ECO:0000313" key="18">
    <source>
        <dbReference type="EMBL" id="PIU03596.1"/>
    </source>
</evidence>
<comment type="caution">
    <text evidence="18">The sequence shown here is derived from an EMBL/GenBank/DDBJ whole genome shotgun (WGS) entry which is preliminary data.</text>
</comment>
<dbReference type="SMART" id="SM00490">
    <property type="entry name" value="HELICc"/>
    <property type="match status" value="1"/>
</dbReference>
<dbReference type="PROSITE" id="PS51192">
    <property type="entry name" value="HELICASE_ATP_BIND_1"/>
    <property type="match status" value="1"/>
</dbReference>
<dbReference type="InterPro" id="IPR012340">
    <property type="entry name" value="NA-bd_OB-fold"/>
</dbReference>
<dbReference type="GO" id="GO:0006281">
    <property type="term" value="P:DNA repair"/>
    <property type="evidence" value="ECO:0007669"/>
    <property type="project" value="UniProtKB-UniRule"/>
</dbReference>
<dbReference type="SUPFAM" id="SSF50249">
    <property type="entry name" value="Nucleic acid-binding proteins"/>
    <property type="match status" value="1"/>
</dbReference>
<dbReference type="InterPro" id="IPR033454">
    <property type="entry name" value="RecG_wedge"/>
</dbReference>
<keyword evidence="3 15" id="KW-0547">Nucleotide-binding</keyword>
<dbReference type="PANTHER" id="PTHR47964:SF1">
    <property type="entry name" value="ATP-DEPENDENT DNA HELICASE HOMOLOG RECG, CHLOROPLASTIC"/>
    <property type="match status" value="1"/>
</dbReference>
<keyword evidence="9 15" id="KW-0233">DNA recombination</keyword>
<sequence>MNLETPVSQLFMVGQTYARRLTKLGIETIEDLIFHFPFRYDDFSLISPIAKVQPGEIVTIKGQLISIVNEYTKNGKKIQKAIVADDSGQIQIIWFNQIYLVKTFKIGESYNFSGKIEFFGHQIVMISPEYENIQHTTLTVQANNKVPIHTGRLVPIYPETYGVSSKWLRSRIAPLLKDFLPTLIDYLPIDLLDQQQLIPLSQALIYIHFPENQNQIDLARKRLAFDELLMIQLKGLKRKNDWQKEKLSKPFSIDQSKISQFTESLPFELTNAQKRCVKEILADLTKSQPMNRLLQGDVGSGKTVVAAIAMYVAHLNGFQSAIMAPTEILANQHYQTLKQLLTPFGLTINLTTSSKKQYSNIAIKQSDIVVGTHALLYNKNIFNNLGLVIIDEQHRFGVEQRSQLVNKGQTPHVLTMTATPIPRTIALTLYGDLDLSVIDEMPIGRLKVKTWVVPPTKRQDAYNWIKKHVKDTDETAFVICPLIEESESLKTVKAVTVEFEKLKNQVFPDLRLGLLHGRMKSKEKDQTIEEFRKGDLDILVSTPVVEVGIDIPRATIMLIEAADRFGLAQLHQLRGRVGRGMKESYCLLFSDLTEGKAVQRLKMMETSHLGMELAEMDLRMRGPGEVYGITQHGFPDLKIASYSDLELIQETRQAAESLIGKLNQYPLLAEKLQRSSKPKVEPN</sequence>
<dbReference type="InterPro" id="IPR014001">
    <property type="entry name" value="Helicase_ATP-bd"/>
</dbReference>
<dbReference type="NCBIfam" id="NF008168">
    <property type="entry name" value="PRK10917.2-2"/>
    <property type="match status" value="1"/>
</dbReference>
<dbReference type="InterPro" id="IPR001650">
    <property type="entry name" value="Helicase_C-like"/>
</dbReference>
<evidence type="ECO:0000256" key="2">
    <source>
        <dbReference type="ARBA" id="ARBA00017846"/>
    </source>
</evidence>
<evidence type="ECO:0000256" key="12">
    <source>
        <dbReference type="ARBA" id="ARBA00034617"/>
    </source>
</evidence>
<comment type="similarity">
    <text evidence="1 15">Belongs to the helicase family. RecG subfamily.</text>
</comment>
<dbReference type="Gene3D" id="2.40.50.140">
    <property type="entry name" value="Nucleic acid-binding proteins"/>
    <property type="match status" value="1"/>
</dbReference>
<evidence type="ECO:0000256" key="15">
    <source>
        <dbReference type="RuleBase" id="RU363016"/>
    </source>
</evidence>
<keyword evidence="4 15" id="KW-0227">DNA damage</keyword>